<keyword evidence="2" id="KW-0597">Phosphoprotein</keyword>
<dbReference type="SMART" id="SM00823">
    <property type="entry name" value="PKS_PP"/>
    <property type="match status" value="1"/>
</dbReference>
<dbReference type="EMBL" id="JAKJXO020000012">
    <property type="protein sequence ID" value="KAL1598061.1"/>
    <property type="molecule type" value="Genomic_DNA"/>
</dbReference>
<keyword evidence="3" id="KW-0511">Multifunctional enzyme</keyword>
<dbReference type="SUPFAM" id="SSF47336">
    <property type="entry name" value="ACP-like"/>
    <property type="match status" value="1"/>
</dbReference>
<keyword evidence="1" id="KW-0596">Phosphopantetheine</keyword>
<gene>
    <name evidence="5" type="ORF">SLS60_008549</name>
</gene>
<dbReference type="Gene3D" id="3.40.50.720">
    <property type="entry name" value="NAD(P)-binding Rossmann-like Domain"/>
    <property type="match status" value="1"/>
</dbReference>
<reference evidence="5 6" key="1">
    <citation type="submission" date="2024-02" db="EMBL/GenBank/DDBJ databases">
        <title>De novo assembly and annotation of 12 fungi associated with fruit tree decline syndrome in Ontario, Canada.</title>
        <authorList>
            <person name="Sulman M."/>
            <person name="Ellouze W."/>
            <person name="Ilyukhin E."/>
        </authorList>
    </citation>
    <scope>NUCLEOTIDE SEQUENCE [LARGE SCALE GENOMIC DNA]</scope>
    <source>
        <strain evidence="5 6">M42-189</strain>
    </source>
</reference>
<evidence type="ECO:0000256" key="2">
    <source>
        <dbReference type="ARBA" id="ARBA00022553"/>
    </source>
</evidence>
<feature type="domain" description="Carrier" evidence="4">
    <location>
        <begin position="161"/>
        <end position="239"/>
    </location>
</feature>
<dbReference type="InterPro" id="IPR020806">
    <property type="entry name" value="PKS_PP-bd"/>
</dbReference>
<organism evidence="5 6">
    <name type="scientific">Paraconiothyrium brasiliense</name>
    <dbReference type="NCBI Taxonomy" id="300254"/>
    <lineage>
        <taxon>Eukaryota</taxon>
        <taxon>Fungi</taxon>
        <taxon>Dikarya</taxon>
        <taxon>Ascomycota</taxon>
        <taxon>Pezizomycotina</taxon>
        <taxon>Dothideomycetes</taxon>
        <taxon>Pleosporomycetidae</taxon>
        <taxon>Pleosporales</taxon>
        <taxon>Massarineae</taxon>
        <taxon>Didymosphaeriaceae</taxon>
        <taxon>Paraconiothyrium</taxon>
    </lineage>
</organism>
<dbReference type="InterPro" id="IPR013968">
    <property type="entry name" value="PKS_KR"/>
</dbReference>
<accession>A0ABR3R0W8</accession>
<comment type="caution">
    <text evidence="5">The sequence shown here is derived from an EMBL/GenBank/DDBJ whole genome shotgun (WGS) entry which is preliminary data.</text>
</comment>
<dbReference type="Gene3D" id="1.10.1200.10">
    <property type="entry name" value="ACP-like"/>
    <property type="match status" value="1"/>
</dbReference>
<protein>
    <submittedName>
        <fullName evidence="5">Secondary metabolism biosynthetic enzyme</fullName>
    </submittedName>
</protein>
<dbReference type="PANTHER" id="PTHR43775:SF22">
    <property type="entry name" value="SYNTHASE, PUTATIVE (JCVI)-RELATED"/>
    <property type="match status" value="1"/>
</dbReference>
<keyword evidence="6" id="KW-1185">Reference proteome</keyword>
<dbReference type="PANTHER" id="PTHR43775">
    <property type="entry name" value="FATTY ACID SYNTHASE"/>
    <property type="match status" value="1"/>
</dbReference>
<dbReference type="InterPro" id="IPR036736">
    <property type="entry name" value="ACP-like_sf"/>
</dbReference>
<dbReference type="InterPro" id="IPR050091">
    <property type="entry name" value="PKS_NRPS_Biosynth_Enz"/>
</dbReference>
<dbReference type="InterPro" id="IPR009081">
    <property type="entry name" value="PP-bd_ACP"/>
</dbReference>
<evidence type="ECO:0000259" key="4">
    <source>
        <dbReference type="PROSITE" id="PS50075"/>
    </source>
</evidence>
<sequence length="240" mass="26328">MNFFILASSFSGIIGSTSQSNYAAGCTFQDAIDFGPSVSLDLALIDDIKIDATNADRFHSMSEHVRHMGTISTRDVLAILEHYYDPTQPAVVPDEGQLLIGTNIPSVSYASGQDVLPSHLMRPMFAPFIVKRPNRPKYHKLGPASAQEDAVQGFRNAEGIPKRGEAVVNALKIKLSVALGLQVEDMYPRKSLSDYDVDSLMAVDLRNWEWRNFKASVAVFDIMDGKPLKQAAQLLAEKAG</sequence>
<proteinExistence type="predicted"/>
<dbReference type="Proteomes" id="UP001521785">
    <property type="component" value="Unassembled WGS sequence"/>
</dbReference>
<dbReference type="Pfam" id="PF08659">
    <property type="entry name" value="KR"/>
    <property type="match status" value="1"/>
</dbReference>
<evidence type="ECO:0000256" key="3">
    <source>
        <dbReference type="ARBA" id="ARBA00023268"/>
    </source>
</evidence>
<dbReference type="PROSITE" id="PS50075">
    <property type="entry name" value="CARRIER"/>
    <property type="match status" value="1"/>
</dbReference>
<evidence type="ECO:0000313" key="5">
    <source>
        <dbReference type="EMBL" id="KAL1598061.1"/>
    </source>
</evidence>
<name>A0ABR3R0W8_9PLEO</name>
<evidence type="ECO:0000256" key="1">
    <source>
        <dbReference type="ARBA" id="ARBA00022450"/>
    </source>
</evidence>
<evidence type="ECO:0000313" key="6">
    <source>
        <dbReference type="Proteomes" id="UP001521785"/>
    </source>
</evidence>